<sequence>MRLVEQPVSAYALFFRDTQAAIKGRTPNATFGEVSKIVASMWDALDGCAKNSYKQKTESAKREYLKRLAAYRASQISQDNANGCNGLENANAVVQRDTTPRYYEPQSVPNATNPTQIGDVSLANLIALPPVKQQPYNPGTPAFTVGVRNDYVASEWNNARCSMLQQPPQMTANFV</sequence>
<name>A0A0M3KF21_ANISI</name>
<dbReference type="InterPro" id="IPR009071">
    <property type="entry name" value="HMG_box_dom"/>
</dbReference>
<dbReference type="GO" id="GO:0006357">
    <property type="term" value="P:regulation of transcription by RNA polymerase II"/>
    <property type="evidence" value="ECO:0007669"/>
    <property type="project" value="TreeGrafter"/>
</dbReference>
<accession>A0A0M3KF21</accession>
<dbReference type="GO" id="GO:0005634">
    <property type="term" value="C:nucleus"/>
    <property type="evidence" value="ECO:0007669"/>
    <property type="project" value="UniProtKB-SubCell"/>
</dbReference>
<dbReference type="InterPro" id="IPR051365">
    <property type="entry name" value="TOX_HMG-box_domain"/>
</dbReference>
<dbReference type="GO" id="GO:0031490">
    <property type="term" value="F:chromatin DNA binding"/>
    <property type="evidence" value="ECO:0007669"/>
    <property type="project" value="TreeGrafter"/>
</dbReference>
<dbReference type="Proteomes" id="UP000267096">
    <property type="component" value="Unassembled WGS sequence"/>
</dbReference>
<reference evidence="8" key="1">
    <citation type="submission" date="2017-02" db="UniProtKB">
        <authorList>
            <consortium name="WormBaseParasite"/>
        </authorList>
    </citation>
    <scope>IDENTIFICATION</scope>
</reference>
<keyword evidence="7" id="KW-1185">Reference proteome</keyword>
<dbReference type="SUPFAM" id="SSF47095">
    <property type="entry name" value="HMG-box"/>
    <property type="match status" value="1"/>
</dbReference>
<keyword evidence="3 4" id="KW-0539">Nucleus</keyword>
<dbReference type="PROSITE" id="PS50118">
    <property type="entry name" value="HMG_BOX_2"/>
    <property type="match status" value="1"/>
</dbReference>
<dbReference type="OrthoDB" id="10027956at2759"/>
<dbReference type="CDD" id="cd21995">
    <property type="entry name" value="HMG-box_TOX-like"/>
    <property type="match status" value="1"/>
</dbReference>
<dbReference type="WBParaSite" id="ASIM_0001958001-mRNA-1">
    <property type="protein sequence ID" value="ASIM_0001958001-mRNA-1"/>
    <property type="gene ID" value="ASIM_0001958001"/>
</dbReference>
<evidence type="ECO:0000256" key="2">
    <source>
        <dbReference type="ARBA" id="ARBA00023125"/>
    </source>
</evidence>
<dbReference type="Gene3D" id="1.10.30.10">
    <property type="entry name" value="High mobility group box domain"/>
    <property type="match status" value="1"/>
</dbReference>
<proteinExistence type="predicted"/>
<evidence type="ECO:0000256" key="1">
    <source>
        <dbReference type="ARBA" id="ARBA00004123"/>
    </source>
</evidence>
<dbReference type="SMART" id="SM00398">
    <property type="entry name" value="HMG"/>
    <property type="match status" value="1"/>
</dbReference>
<dbReference type="PANTHER" id="PTHR45781:SF1">
    <property type="entry name" value="HMG BOX DOMAIN-CONTAINING PROTEIN"/>
    <property type="match status" value="1"/>
</dbReference>
<reference evidence="6 7" key="2">
    <citation type="submission" date="2018-11" db="EMBL/GenBank/DDBJ databases">
        <authorList>
            <consortium name="Pathogen Informatics"/>
        </authorList>
    </citation>
    <scope>NUCLEOTIDE SEQUENCE [LARGE SCALE GENOMIC DNA]</scope>
</reference>
<dbReference type="AlphaFoldDB" id="A0A0M3KF21"/>
<feature type="domain" description="HMG box" evidence="5">
    <location>
        <begin position="4"/>
        <end position="72"/>
    </location>
</feature>
<evidence type="ECO:0000259" key="5">
    <source>
        <dbReference type="PROSITE" id="PS50118"/>
    </source>
</evidence>
<dbReference type="InterPro" id="IPR036910">
    <property type="entry name" value="HMG_box_dom_sf"/>
</dbReference>
<evidence type="ECO:0000256" key="4">
    <source>
        <dbReference type="PROSITE-ProRule" id="PRU00267"/>
    </source>
</evidence>
<evidence type="ECO:0000313" key="7">
    <source>
        <dbReference type="Proteomes" id="UP000267096"/>
    </source>
</evidence>
<dbReference type="Pfam" id="PF00505">
    <property type="entry name" value="HMG_box"/>
    <property type="match status" value="1"/>
</dbReference>
<comment type="subcellular location">
    <subcellularLocation>
        <location evidence="1">Nucleus</location>
    </subcellularLocation>
</comment>
<dbReference type="PANTHER" id="PTHR45781">
    <property type="entry name" value="AGAP000281-PA"/>
    <property type="match status" value="1"/>
</dbReference>
<keyword evidence="2 4" id="KW-0238">DNA-binding</keyword>
<organism evidence="8">
    <name type="scientific">Anisakis simplex</name>
    <name type="common">Herring worm</name>
    <dbReference type="NCBI Taxonomy" id="6269"/>
    <lineage>
        <taxon>Eukaryota</taxon>
        <taxon>Metazoa</taxon>
        <taxon>Ecdysozoa</taxon>
        <taxon>Nematoda</taxon>
        <taxon>Chromadorea</taxon>
        <taxon>Rhabditida</taxon>
        <taxon>Spirurina</taxon>
        <taxon>Ascaridomorpha</taxon>
        <taxon>Ascaridoidea</taxon>
        <taxon>Anisakidae</taxon>
        <taxon>Anisakis</taxon>
        <taxon>Anisakis simplex complex</taxon>
    </lineage>
</organism>
<dbReference type="EMBL" id="UYRR01036379">
    <property type="protein sequence ID" value="VDK66880.1"/>
    <property type="molecule type" value="Genomic_DNA"/>
</dbReference>
<protein>
    <submittedName>
        <fullName evidence="8">HMG box domain-containing protein</fullName>
    </submittedName>
</protein>
<gene>
    <name evidence="6" type="ORF">ASIM_LOCUS18970</name>
</gene>
<evidence type="ECO:0000256" key="3">
    <source>
        <dbReference type="ARBA" id="ARBA00023242"/>
    </source>
</evidence>
<evidence type="ECO:0000313" key="6">
    <source>
        <dbReference type="EMBL" id="VDK66880.1"/>
    </source>
</evidence>
<evidence type="ECO:0000313" key="8">
    <source>
        <dbReference type="WBParaSite" id="ASIM_0001958001-mRNA-1"/>
    </source>
</evidence>
<feature type="DNA-binding region" description="HMG box" evidence="4">
    <location>
        <begin position="4"/>
        <end position="72"/>
    </location>
</feature>